<dbReference type="PANTHER" id="PTHR34192:SF10">
    <property type="entry name" value="PLASTOCYANIN MAJOR ISOFORM, CHLOROPLASTIC-RELATED"/>
    <property type="match status" value="1"/>
</dbReference>
<keyword evidence="8" id="KW-0472">Membrane</keyword>
<evidence type="ECO:0000256" key="4">
    <source>
        <dbReference type="ARBA" id="ARBA00022723"/>
    </source>
</evidence>
<evidence type="ECO:0000313" key="12">
    <source>
        <dbReference type="EMBL" id="ELZ91452.1"/>
    </source>
</evidence>
<dbReference type="Pfam" id="PF00127">
    <property type="entry name" value="Copper-bind"/>
    <property type="match status" value="1"/>
</dbReference>
<protein>
    <submittedName>
        <fullName evidence="12">Halocyanin-like protein</fullName>
    </submittedName>
</protein>
<dbReference type="InterPro" id="IPR008972">
    <property type="entry name" value="Cupredoxin"/>
</dbReference>
<evidence type="ECO:0000256" key="5">
    <source>
        <dbReference type="ARBA" id="ARBA00022764"/>
    </source>
</evidence>
<dbReference type="InterPro" id="IPR028871">
    <property type="entry name" value="BlueCu_1_BS"/>
</dbReference>
<evidence type="ECO:0000256" key="8">
    <source>
        <dbReference type="ARBA" id="ARBA00023136"/>
    </source>
</evidence>
<dbReference type="AlphaFoldDB" id="M0I661"/>
<dbReference type="PROSITE" id="PS51318">
    <property type="entry name" value="TAT"/>
    <property type="match status" value="1"/>
</dbReference>
<dbReference type="PANTHER" id="PTHR34192">
    <property type="entry name" value="PLASTOCYANIN MAJOR ISOFORM, CHLOROPLASTIC-RELATED"/>
    <property type="match status" value="1"/>
</dbReference>
<dbReference type="InterPro" id="IPR000923">
    <property type="entry name" value="BlueCu_1"/>
</dbReference>
<proteinExistence type="predicted"/>
<dbReference type="PROSITE" id="PS00196">
    <property type="entry name" value="COPPER_BLUE"/>
    <property type="match status" value="1"/>
</dbReference>
<dbReference type="PROSITE" id="PS51257">
    <property type="entry name" value="PROKAR_LIPOPROTEIN"/>
    <property type="match status" value="1"/>
</dbReference>
<dbReference type="EMBL" id="AOLN01000018">
    <property type="protein sequence ID" value="ELZ91452.1"/>
    <property type="molecule type" value="Genomic_DNA"/>
</dbReference>
<feature type="binding site" evidence="9">
    <location>
        <position position="154"/>
    </location>
    <ligand>
        <name>Cu cation</name>
        <dbReference type="ChEBI" id="CHEBI:23378"/>
    </ligand>
</feature>
<evidence type="ECO:0000256" key="7">
    <source>
        <dbReference type="ARBA" id="ARBA00023008"/>
    </source>
</evidence>
<dbReference type="CDD" id="cd04220">
    <property type="entry name" value="Halocyanin"/>
    <property type="match status" value="1"/>
</dbReference>
<reference evidence="12 13" key="1">
    <citation type="journal article" date="2014" name="PLoS Genet.">
        <title>Phylogenetically driven sequencing of extremely halophilic archaea reveals strategies for static and dynamic osmo-response.</title>
        <authorList>
            <person name="Becker E.A."/>
            <person name="Seitzer P.M."/>
            <person name="Tritt A."/>
            <person name="Larsen D."/>
            <person name="Krusor M."/>
            <person name="Yao A.I."/>
            <person name="Wu D."/>
            <person name="Madern D."/>
            <person name="Eisen J.A."/>
            <person name="Darling A.E."/>
            <person name="Facciotti M.T."/>
        </authorList>
    </citation>
    <scope>NUCLEOTIDE SEQUENCE [LARGE SCALE GENOMIC DNA]</scope>
    <source>
        <strain evidence="12 13">ATCC BAA-1512</strain>
    </source>
</reference>
<evidence type="ECO:0000256" key="6">
    <source>
        <dbReference type="ARBA" id="ARBA00022982"/>
    </source>
</evidence>
<dbReference type="NCBIfam" id="TIGR03102">
    <property type="entry name" value="halo_cynanin"/>
    <property type="match status" value="1"/>
</dbReference>
<keyword evidence="13" id="KW-1185">Reference proteome</keyword>
<keyword evidence="4 9" id="KW-0479">Metal-binding</keyword>
<feature type="region of interest" description="Disordered" evidence="10">
    <location>
        <begin position="28"/>
        <end position="55"/>
    </location>
</feature>
<evidence type="ECO:0000256" key="10">
    <source>
        <dbReference type="SAM" id="MobiDB-lite"/>
    </source>
</evidence>
<sequence length="169" mass="17927">MTERFSRRRFLHATVASSGLALLAGCTAGGSQSGDESGGSGDGSESTTTADVESRDFDGWFDRTSNYEGVYDMTDKDAVTVAVGVSGNSGAYAFDPAAVRVAPGTTVTWEWTGSGGAHNVVERENDSFQSELTATEGHTFEYTFEDSGEYRYVCVPHETFGMVGAVVVE</sequence>
<dbReference type="OrthoDB" id="11836at2157"/>
<comment type="cofactor">
    <cofactor evidence="9">
        <name>Cu cation</name>
        <dbReference type="ChEBI" id="CHEBI:23378"/>
    </cofactor>
    <text evidence="9">Binds 1 copper ion per subunit.</text>
</comment>
<feature type="binding site" evidence="9">
    <location>
        <position position="118"/>
    </location>
    <ligand>
        <name>Cu cation</name>
        <dbReference type="ChEBI" id="CHEBI:23378"/>
    </ligand>
</feature>
<comment type="caution">
    <text evidence="12">The sequence shown here is derived from an EMBL/GenBank/DDBJ whole genome shotgun (WGS) entry which is preliminary data.</text>
</comment>
<gene>
    <name evidence="12" type="ORF">C440_14099</name>
</gene>
<name>M0I661_9EURY</name>
<dbReference type="RefSeq" id="WP_008321206.1">
    <property type="nucleotide sequence ID" value="NZ_AOLN01000018.1"/>
</dbReference>
<dbReference type="GO" id="GO:0005507">
    <property type="term" value="F:copper ion binding"/>
    <property type="evidence" value="ECO:0007669"/>
    <property type="project" value="InterPro"/>
</dbReference>
<feature type="compositionally biased region" description="Gly residues" evidence="10">
    <location>
        <begin position="28"/>
        <end position="42"/>
    </location>
</feature>
<feature type="binding site" evidence="9">
    <location>
        <position position="157"/>
    </location>
    <ligand>
        <name>Cu cation</name>
        <dbReference type="ChEBI" id="CHEBI:23378"/>
    </ligand>
</feature>
<evidence type="ECO:0000256" key="9">
    <source>
        <dbReference type="PIRSR" id="PIRSR602386-1"/>
    </source>
</evidence>
<feature type="binding site" evidence="9">
    <location>
        <position position="162"/>
    </location>
    <ligand>
        <name>Cu cation</name>
        <dbReference type="ChEBI" id="CHEBI:23378"/>
    </ligand>
</feature>
<evidence type="ECO:0000259" key="11">
    <source>
        <dbReference type="Pfam" id="PF00127"/>
    </source>
</evidence>
<keyword evidence="6" id="KW-0249">Electron transport</keyword>
<accession>M0I661</accession>
<dbReference type="InterPro" id="IPR017533">
    <property type="entry name" value="Halocyanin"/>
</dbReference>
<evidence type="ECO:0000313" key="13">
    <source>
        <dbReference type="Proteomes" id="UP000011550"/>
    </source>
</evidence>
<dbReference type="GO" id="GO:0009055">
    <property type="term" value="F:electron transfer activity"/>
    <property type="evidence" value="ECO:0007669"/>
    <property type="project" value="InterPro"/>
</dbReference>
<dbReference type="Gene3D" id="2.60.40.420">
    <property type="entry name" value="Cupredoxins - blue copper proteins"/>
    <property type="match status" value="1"/>
</dbReference>
<dbReference type="SUPFAM" id="SSF49503">
    <property type="entry name" value="Cupredoxins"/>
    <property type="match status" value="1"/>
</dbReference>
<dbReference type="GO" id="GO:0042597">
    <property type="term" value="C:periplasmic space"/>
    <property type="evidence" value="ECO:0007669"/>
    <property type="project" value="UniProtKB-SubCell"/>
</dbReference>
<evidence type="ECO:0000256" key="3">
    <source>
        <dbReference type="ARBA" id="ARBA00022448"/>
    </source>
</evidence>
<dbReference type="Proteomes" id="UP000011550">
    <property type="component" value="Unassembled WGS sequence"/>
</dbReference>
<dbReference type="STRING" id="662479.C440_14099"/>
<dbReference type="InterPro" id="IPR006311">
    <property type="entry name" value="TAT_signal"/>
</dbReference>
<comment type="subcellular location">
    <subcellularLocation>
        <location evidence="1">Membrane</location>
    </subcellularLocation>
    <subcellularLocation>
        <location evidence="2">Periplasm</location>
    </subcellularLocation>
</comment>
<organism evidence="12 13">
    <name type="scientific">Haloferax mucosum ATCC BAA-1512</name>
    <dbReference type="NCBI Taxonomy" id="662479"/>
    <lineage>
        <taxon>Archaea</taxon>
        <taxon>Methanobacteriati</taxon>
        <taxon>Methanobacteriota</taxon>
        <taxon>Stenosarchaea group</taxon>
        <taxon>Halobacteria</taxon>
        <taxon>Halobacteriales</taxon>
        <taxon>Haloferacaceae</taxon>
        <taxon>Haloferax</taxon>
    </lineage>
</organism>
<dbReference type="InterPro" id="IPR002386">
    <property type="entry name" value="Amicyanin/Pseudoazurin"/>
</dbReference>
<dbReference type="PATRIC" id="fig|662479.7.peg.2855"/>
<evidence type="ECO:0000256" key="1">
    <source>
        <dbReference type="ARBA" id="ARBA00004370"/>
    </source>
</evidence>
<keyword evidence="5" id="KW-0574">Periplasm</keyword>
<feature type="domain" description="Blue (type 1) copper" evidence="11">
    <location>
        <begin position="83"/>
        <end position="169"/>
    </location>
</feature>
<dbReference type="GO" id="GO:0016020">
    <property type="term" value="C:membrane"/>
    <property type="evidence" value="ECO:0007669"/>
    <property type="project" value="UniProtKB-SubCell"/>
</dbReference>
<keyword evidence="7 9" id="KW-0186">Copper</keyword>
<keyword evidence="3" id="KW-0813">Transport</keyword>
<dbReference type="PRINTS" id="PR00155">
    <property type="entry name" value="AMICYANIN"/>
</dbReference>
<evidence type="ECO:0000256" key="2">
    <source>
        <dbReference type="ARBA" id="ARBA00004418"/>
    </source>
</evidence>